<keyword evidence="3 6" id="KW-0812">Transmembrane</keyword>
<evidence type="ECO:0000256" key="5">
    <source>
        <dbReference type="ARBA" id="ARBA00023136"/>
    </source>
</evidence>
<dbReference type="InterPro" id="IPR011701">
    <property type="entry name" value="MFS"/>
</dbReference>
<dbReference type="PANTHER" id="PTHR43702:SF3">
    <property type="entry name" value="PROTEIN TSGA"/>
    <property type="match status" value="1"/>
</dbReference>
<feature type="transmembrane region" description="Helical" evidence="6">
    <location>
        <begin position="21"/>
        <end position="42"/>
    </location>
</feature>
<dbReference type="GO" id="GO:0005886">
    <property type="term" value="C:plasma membrane"/>
    <property type="evidence" value="ECO:0007669"/>
    <property type="project" value="UniProtKB-SubCell"/>
</dbReference>
<feature type="transmembrane region" description="Helical" evidence="6">
    <location>
        <begin position="153"/>
        <end position="176"/>
    </location>
</feature>
<accession>A0A316A078</accession>
<keyword evidence="5 6" id="KW-0472">Membrane</keyword>
<feature type="transmembrane region" description="Helical" evidence="6">
    <location>
        <begin position="289"/>
        <end position="308"/>
    </location>
</feature>
<dbReference type="RefSeq" id="WP_109617260.1">
    <property type="nucleotide sequence ID" value="NZ_QGDO01000002.1"/>
</dbReference>
<gene>
    <name evidence="7" type="ORF">BC781_102595</name>
</gene>
<evidence type="ECO:0000256" key="6">
    <source>
        <dbReference type="SAM" id="Phobius"/>
    </source>
</evidence>
<evidence type="ECO:0000256" key="3">
    <source>
        <dbReference type="ARBA" id="ARBA00022692"/>
    </source>
</evidence>
<sequence length="460" mass="49592">MAIASSTVETRQVKESPEGTNYRVPLTLMVILFFMVGFITVLNDVLIPSLKNVFSLNTWQAMLIQFCFFGAYGVMSIPSGLIIKKIGYKKGLALALTIIGIGLLLFVPASITVVYSFFLFALFTVASGLALLQVAINPYIIALGPEKTGASRLNLGGAMNSTATTIGPIIGGAFILKELSLADFQSLHPTLEQAKEALKMAQAAAVQGPYIALALVTIGIGVVLFFLNLPQISSEEESKEKAEGSVLAFRNLLYGAGAIFFYVGVEVAIGSILILYLAEEYMGGISEKLASSLLAYYWGSAMIGRFAGSYLGQRFQAQKMLRVVTLVAIAFVALSFSSFALENWVSIPAMVMETTGGFSIHFEQTTIPYAGLFLILCGLCNSVMWPCIFPLGISGLGKHTSLGSGIMCTMICGGAFIPLAQGWLEGEIGYTWSFILPLACYFYILFFAIEGYKPIKLKRS</sequence>
<dbReference type="EMBL" id="QGDO01000002">
    <property type="protein sequence ID" value="PWJ43047.1"/>
    <property type="molecule type" value="Genomic_DNA"/>
</dbReference>
<feature type="transmembrane region" description="Helical" evidence="6">
    <location>
        <begin position="405"/>
        <end position="424"/>
    </location>
</feature>
<feature type="transmembrane region" description="Helical" evidence="6">
    <location>
        <begin position="62"/>
        <end position="83"/>
    </location>
</feature>
<comment type="caution">
    <text evidence="7">The sequence shown here is derived from an EMBL/GenBank/DDBJ whole genome shotgun (WGS) entry which is preliminary data.</text>
</comment>
<feature type="transmembrane region" description="Helical" evidence="6">
    <location>
        <begin position="117"/>
        <end position="141"/>
    </location>
</feature>
<evidence type="ECO:0000256" key="4">
    <source>
        <dbReference type="ARBA" id="ARBA00022989"/>
    </source>
</evidence>
<dbReference type="InterPro" id="IPR036259">
    <property type="entry name" value="MFS_trans_sf"/>
</dbReference>
<comment type="subcellular location">
    <subcellularLocation>
        <location evidence="1">Cell inner membrane</location>
        <topology evidence="1">Multi-pass membrane protein</topology>
    </subcellularLocation>
</comment>
<feature type="transmembrane region" description="Helical" evidence="6">
    <location>
        <begin position="210"/>
        <end position="230"/>
    </location>
</feature>
<proteinExistence type="predicted"/>
<dbReference type="Pfam" id="PF07690">
    <property type="entry name" value="MFS_1"/>
    <property type="match status" value="1"/>
</dbReference>
<feature type="transmembrane region" description="Helical" evidence="6">
    <location>
        <begin position="251"/>
        <end position="277"/>
    </location>
</feature>
<dbReference type="GO" id="GO:0022857">
    <property type="term" value="F:transmembrane transporter activity"/>
    <property type="evidence" value="ECO:0007669"/>
    <property type="project" value="InterPro"/>
</dbReference>
<keyword evidence="2" id="KW-1003">Cell membrane</keyword>
<reference evidence="7 8" key="1">
    <citation type="submission" date="2018-03" db="EMBL/GenBank/DDBJ databases">
        <title>Genomic Encyclopedia of Archaeal and Bacterial Type Strains, Phase II (KMG-II): from individual species to whole genera.</title>
        <authorList>
            <person name="Goeker M."/>
        </authorList>
    </citation>
    <scope>NUCLEOTIDE SEQUENCE [LARGE SCALE GENOMIC DNA]</scope>
    <source>
        <strain evidence="7 8">DSM 28229</strain>
    </source>
</reference>
<feature type="transmembrane region" description="Helical" evidence="6">
    <location>
        <begin position="369"/>
        <end position="393"/>
    </location>
</feature>
<dbReference type="InterPro" id="IPR050375">
    <property type="entry name" value="MFS_TsgA-like"/>
</dbReference>
<dbReference type="AlphaFoldDB" id="A0A316A078"/>
<dbReference type="PANTHER" id="PTHR43702">
    <property type="entry name" value="L-FUCOSE-PROTON SYMPORTER"/>
    <property type="match status" value="1"/>
</dbReference>
<feature type="transmembrane region" description="Helical" evidence="6">
    <location>
        <begin position="320"/>
        <end position="341"/>
    </location>
</feature>
<dbReference type="Proteomes" id="UP000245535">
    <property type="component" value="Unassembled WGS sequence"/>
</dbReference>
<keyword evidence="4 6" id="KW-1133">Transmembrane helix</keyword>
<dbReference type="Gene3D" id="1.20.1250.20">
    <property type="entry name" value="MFS general substrate transporter like domains"/>
    <property type="match status" value="2"/>
</dbReference>
<protein>
    <submittedName>
        <fullName evidence="7">FHS family L-fucose permease-like MFS transporter</fullName>
    </submittedName>
</protein>
<organism evidence="7 8">
    <name type="scientific">Sediminitomix flava</name>
    <dbReference type="NCBI Taxonomy" id="379075"/>
    <lineage>
        <taxon>Bacteria</taxon>
        <taxon>Pseudomonadati</taxon>
        <taxon>Bacteroidota</taxon>
        <taxon>Cytophagia</taxon>
        <taxon>Cytophagales</taxon>
        <taxon>Flammeovirgaceae</taxon>
        <taxon>Sediminitomix</taxon>
    </lineage>
</organism>
<evidence type="ECO:0000256" key="2">
    <source>
        <dbReference type="ARBA" id="ARBA00022475"/>
    </source>
</evidence>
<dbReference type="SUPFAM" id="SSF103473">
    <property type="entry name" value="MFS general substrate transporter"/>
    <property type="match status" value="1"/>
</dbReference>
<feature type="transmembrane region" description="Helical" evidence="6">
    <location>
        <begin position="92"/>
        <end position="111"/>
    </location>
</feature>
<dbReference type="OrthoDB" id="9795150at2"/>
<evidence type="ECO:0000313" key="8">
    <source>
        <dbReference type="Proteomes" id="UP000245535"/>
    </source>
</evidence>
<dbReference type="CDD" id="cd17394">
    <property type="entry name" value="MFS_FucP_like"/>
    <property type="match status" value="1"/>
</dbReference>
<name>A0A316A078_SEDFL</name>
<feature type="transmembrane region" description="Helical" evidence="6">
    <location>
        <begin position="430"/>
        <end position="449"/>
    </location>
</feature>
<evidence type="ECO:0000256" key="1">
    <source>
        <dbReference type="ARBA" id="ARBA00004429"/>
    </source>
</evidence>
<keyword evidence="8" id="KW-1185">Reference proteome</keyword>
<evidence type="ECO:0000313" key="7">
    <source>
        <dbReference type="EMBL" id="PWJ43047.1"/>
    </source>
</evidence>